<evidence type="ECO:0000313" key="2">
    <source>
        <dbReference type="Proteomes" id="UP000298138"/>
    </source>
</evidence>
<dbReference type="InParanoid" id="A0A4S2MNC5"/>
<gene>
    <name evidence="1" type="ORF">EX30DRAFT_229562</name>
</gene>
<organism evidence="1 2">
    <name type="scientific">Ascodesmis nigricans</name>
    <dbReference type="NCBI Taxonomy" id="341454"/>
    <lineage>
        <taxon>Eukaryota</taxon>
        <taxon>Fungi</taxon>
        <taxon>Dikarya</taxon>
        <taxon>Ascomycota</taxon>
        <taxon>Pezizomycotina</taxon>
        <taxon>Pezizomycetes</taxon>
        <taxon>Pezizales</taxon>
        <taxon>Ascodesmidaceae</taxon>
        <taxon>Ascodesmis</taxon>
    </lineage>
</organism>
<reference evidence="1 2" key="1">
    <citation type="submission" date="2019-04" db="EMBL/GenBank/DDBJ databases">
        <title>Comparative genomics and transcriptomics to analyze fruiting body development in filamentous ascomycetes.</title>
        <authorList>
            <consortium name="DOE Joint Genome Institute"/>
            <person name="Lutkenhaus R."/>
            <person name="Traeger S."/>
            <person name="Breuer J."/>
            <person name="Kuo A."/>
            <person name="Lipzen A."/>
            <person name="Pangilinan J."/>
            <person name="Dilworth D."/>
            <person name="Sandor L."/>
            <person name="Poggeler S."/>
            <person name="Barry K."/>
            <person name="Grigoriev I.V."/>
            <person name="Nowrousian M."/>
        </authorList>
    </citation>
    <scope>NUCLEOTIDE SEQUENCE [LARGE SCALE GENOMIC DNA]</scope>
    <source>
        <strain evidence="1 2">CBS 389.68</strain>
    </source>
</reference>
<dbReference type="EMBL" id="ML220168">
    <property type="protein sequence ID" value="TGZ76709.1"/>
    <property type="molecule type" value="Genomic_DNA"/>
</dbReference>
<name>A0A4S2MNC5_9PEZI</name>
<evidence type="ECO:0000313" key="1">
    <source>
        <dbReference type="EMBL" id="TGZ76709.1"/>
    </source>
</evidence>
<keyword evidence="2" id="KW-1185">Reference proteome</keyword>
<proteinExistence type="predicted"/>
<protein>
    <submittedName>
        <fullName evidence="1">Uncharacterized protein</fullName>
    </submittedName>
</protein>
<dbReference type="Proteomes" id="UP000298138">
    <property type="component" value="Unassembled WGS sequence"/>
</dbReference>
<accession>A0A4S2MNC5</accession>
<dbReference type="AlphaFoldDB" id="A0A4S2MNC5"/>
<sequence>MHMQAREMMLRRNKTGTSKQARSMCGGWFHVARCSTITSFCQDVVTTFYHFGGWCSGGCILDVGIHVVYLSCWKLDFCFGIMAIRSGERPVVGCGEGPAAEAKLSAIVLPGRWVRIHVGEIDIGCGGRGDINMFRYHSHPLGSGPMVSG</sequence>